<organism evidence="5 7">
    <name type="scientific">Enterococcus gilvus ATCC BAA-350</name>
    <dbReference type="NCBI Taxonomy" id="1158614"/>
    <lineage>
        <taxon>Bacteria</taxon>
        <taxon>Bacillati</taxon>
        <taxon>Bacillota</taxon>
        <taxon>Bacilli</taxon>
        <taxon>Lactobacillales</taxon>
        <taxon>Enterococcaceae</taxon>
        <taxon>Enterococcus</taxon>
    </lineage>
</organism>
<dbReference type="InterPro" id="IPR036388">
    <property type="entry name" value="WH-like_DNA-bd_sf"/>
</dbReference>
<dbReference type="Pfam" id="PF08280">
    <property type="entry name" value="HTH_Mga"/>
    <property type="match status" value="1"/>
</dbReference>
<evidence type="ECO:0000313" key="7">
    <source>
        <dbReference type="Proteomes" id="UP000013750"/>
    </source>
</evidence>
<dbReference type="Proteomes" id="UP000014160">
    <property type="component" value="Unassembled WGS sequence"/>
</dbReference>
<accession>R2V796</accession>
<evidence type="ECO:0000313" key="6">
    <source>
        <dbReference type="EMBL" id="EOW81169.1"/>
    </source>
</evidence>
<gene>
    <name evidence="6" type="ORF">I592_00454</name>
    <name evidence="5" type="ORF">UKC_03508</name>
</gene>
<dbReference type="Gene3D" id="1.10.10.10">
    <property type="entry name" value="Winged helix-like DNA-binding domain superfamily/Winged helix DNA-binding domain"/>
    <property type="match status" value="1"/>
</dbReference>
<sequence length="501" mass="60054">MKRELFDLLEKRNKVSYRLLELFQLEEDWLEVKKISSELSISERSVQRYIHFLEEVIEEYNQEQEKNIELVYEKFKGVKLFMSDSSIEHLKLHIIYNDEHSKLLIDLCMLRTENIKKYAEKNFINIYSLKHSIKKINETLKSFHLEIDSNKLTFIGEEKLIRFFIYVFLWTIYRNSDWPFEYVDEAKIYKSIDYVESLFKVGYSAVYKKQAAYFMAICLMRNKKKHYITDTENWHEYVNIRSLRAEQVMVTGMNHYQIFDDNELTFILLVFEMRHRVYRSSYVGKRILNYHKKNNSDVYRATNLMFEKFQKDFFKIPYGEQNMFYTYFFCTHLQNKIFPGVYFDLVGYDSLGDSKPPRNLIEKLITFINEMKTESSNAVFDNNELLIKQYLLVFSYFGKGVVYEPQINIVIDSDMSFLVRARLKQIIQHHFAENYNLVMTDEHSSANKNSLIITNMSSINGHAEDICVVEHPLQHTDIQIIEKKLEEKLERIYAEPSSLKK</sequence>
<dbReference type="InterPro" id="IPR050661">
    <property type="entry name" value="BglG_antiterminators"/>
</dbReference>
<evidence type="ECO:0000313" key="5">
    <source>
        <dbReference type="EMBL" id="EOI53556.1"/>
    </source>
</evidence>
<keyword evidence="8" id="KW-1185">Reference proteome</keyword>
<evidence type="ECO:0000259" key="4">
    <source>
        <dbReference type="Pfam" id="PF08280"/>
    </source>
</evidence>
<dbReference type="PANTHER" id="PTHR30185">
    <property type="entry name" value="CRYPTIC BETA-GLUCOSIDE BGL OPERON ANTITERMINATOR"/>
    <property type="match status" value="1"/>
</dbReference>
<dbReference type="InterPro" id="IPR007737">
    <property type="entry name" value="Mga_HTH"/>
</dbReference>
<evidence type="ECO:0000259" key="3">
    <source>
        <dbReference type="Pfam" id="PF05043"/>
    </source>
</evidence>
<feature type="domain" description="M protein trans-acting positive regulator (MGA) HTH" evidence="4">
    <location>
        <begin position="18"/>
        <end position="60"/>
    </location>
</feature>
<evidence type="ECO:0000256" key="1">
    <source>
        <dbReference type="ARBA" id="ARBA00023015"/>
    </source>
</evidence>
<comment type="caution">
    <text evidence="5">The sequence shown here is derived from an EMBL/GenBank/DDBJ whole genome shotgun (WGS) entry which is preliminary data.</text>
</comment>
<dbReference type="RefSeq" id="WP_010781852.1">
    <property type="nucleotide sequence ID" value="NZ_ASWH01000001.1"/>
</dbReference>
<proteinExistence type="predicted"/>
<evidence type="ECO:0008006" key="9">
    <source>
        <dbReference type="Google" id="ProtNLM"/>
    </source>
</evidence>
<dbReference type="InterPro" id="IPR013199">
    <property type="entry name" value="HTH_Mga_DNA-bd_dom"/>
</dbReference>
<name>R2V796_9ENTE</name>
<dbReference type="EMBL" id="ASWH01000001">
    <property type="protein sequence ID" value="EOW81169.1"/>
    <property type="molecule type" value="Genomic_DNA"/>
</dbReference>
<dbReference type="Pfam" id="PF05043">
    <property type="entry name" value="Mga"/>
    <property type="match status" value="1"/>
</dbReference>
<evidence type="ECO:0000256" key="2">
    <source>
        <dbReference type="ARBA" id="ARBA00023163"/>
    </source>
</evidence>
<dbReference type="EMBL" id="AJDQ01000012">
    <property type="protein sequence ID" value="EOI53556.1"/>
    <property type="molecule type" value="Genomic_DNA"/>
</dbReference>
<reference evidence="5 7" key="1">
    <citation type="submission" date="2013-02" db="EMBL/GenBank/DDBJ databases">
        <title>The Genome Sequence of Enterococcus gilvus ATCC BAA-350.</title>
        <authorList>
            <consortium name="The Broad Institute Genome Sequencing Platform"/>
            <consortium name="The Broad Institute Genome Sequencing Center for Infectious Disease"/>
            <person name="Earl A.M."/>
            <person name="Gilmore M.S."/>
            <person name="Lebreton F."/>
            <person name="Walker B."/>
            <person name="Young S.K."/>
            <person name="Zeng Q."/>
            <person name="Gargeya S."/>
            <person name="Fitzgerald M."/>
            <person name="Haas B."/>
            <person name="Abouelleil A."/>
            <person name="Alvarado L."/>
            <person name="Arachchi H.M."/>
            <person name="Berlin A.M."/>
            <person name="Chapman S.B."/>
            <person name="Dewar J."/>
            <person name="Goldberg J."/>
            <person name="Griggs A."/>
            <person name="Gujja S."/>
            <person name="Hansen M."/>
            <person name="Howarth C."/>
            <person name="Imamovic A."/>
            <person name="Larimer J."/>
            <person name="McCowan C."/>
            <person name="Murphy C."/>
            <person name="Neiman D."/>
            <person name="Pearson M."/>
            <person name="Priest M."/>
            <person name="Roberts A."/>
            <person name="Saif S."/>
            <person name="Shea T."/>
            <person name="Sisk P."/>
            <person name="Sykes S."/>
            <person name="Wortman J."/>
            <person name="Nusbaum C."/>
            <person name="Birren B."/>
        </authorList>
    </citation>
    <scope>NUCLEOTIDE SEQUENCE [LARGE SCALE GENOMIC DNA]</scope>
    <source>
        <strain evidence="5 7">ATCC BAA-350</strain>
    </source>
</reference>
<reference evidence="6 8" key="2">
    <citation type="submission" date="2013-03" db="EMBL/GenBank/DDBJ databases">
        <title>The Genome Sequence of Enterococcus gilvus ATCC BAA-350 (PacBio/Illumina hybrid assembly).</title>
        <authorList>
            <consortium name="The Broad Institute Genomics Platform"/>
            <consortium name="The Broad Institute Genome Sequencing Center for Infectious Disease"/>
            <person name="Earl A."/>
            <person name="Russ C."/>
            <person name="Gilmore M."/>
            <person name="Surin D."/>
            <person name="Walker B."/>
            <person name="Young S."/>
            <person name="Zeng Q."/>
            <person name="Gargeya S."/>
            <person name="Fitzgerald M."/>
            <person name="Haas B."/>
            <person name="Abouelleil A."/>
            <person name="Allen A.W."/>
            <person name="Alvarado L."/>
            <person name="Arachchi H.M."/>
            <person name="Berlin A.M."/>
            <person name="Chapman S.B."/>
            <person name="Gainer-Dewar J."/>
            <person name="Goldberg J."/>
            <person name="Griggs A."/>
            <person name="Gujja S."/>
            <person name="Hansen M."/>
            <person name="Howarth C."/>
            <person name="Imamovic A."/>
            <person name="Ireland A."/>
            <person name="Larimer J."/>
            <person name="McCowan C."/>
            <person name="Murphy C."/>
            <person name="Pearson M."/>
            <person name="Poon T.W."/>
            <person name="Priest M."/>
            <person name="Roberts A."/>
            <person name="Saif S."/>
            <person name="Shea T."/>
            <person name="Sisk P."/>
            <person name="Sykes S."/>
            <person name="Wortman J."/>
            <person name="Nusbaum C."/>
            <person name="Birren B."/>
        </authorList>
    </citation>
    <scope>NUCLEOTIDE SEQUENCE [LARGE SCALE GENOMIC DNA]</scope>
    <source>
        <strain evidence="6 8">ATCC BAA-350</strain>
    </source>
</reference>
<keyword evidence="2" id="KW-0804">Transcription</keyword>
<dbReference type="PANTHER" id="PTHR30185:SF13">
    <property type="entry name" value="LICABCH OPERON REGULATOR-RELATED"/>
    <property type="match status" value="1"/>
</dbReference>
<dbReference type="PATRIC" id="fig|1158614.3.peg.3487"/>
<evidence type="ECO:0000313" key="8">
    <source>
        <dbReference type="Proteomes" id="UP000014160"/>
    </source>
</evidence>
<dbReference type="AlphaFoldDB" id="R2V796"/>
<keyword evidence="1" id="KW-0805">Transcription regulation</keyword>
<protein>
    <recommendedName>
        <fullName evidence="9">Mga helix-turn-helix domain-containing protein</fullName>
    </recommendedName>
</protein>
<dbReference type="OrthoDB" id="2365732at2"/>
<dbReference type="Proteomes" id="UP000013750">
    <property type="component" value="Unassembled WGS sequence"/>
</dbReference>
<dbReference type="eggNOG" id="COG3711">
    <property type="taxonomic scope" value="Bacteria"/>
</dbReference>
<dbReference type="HOGENOM" id="CLU_036476_3_0_9"/>
<feature type="domain" description="Mga helix-turn-helix" evidence="3">
    <location>
        <begin position="85"/>
        <end position="168"/>
    </location>
</feature>